<proteinExistence type="predicted"/>
<keyword evidence="3" id="KW-1185">Reference proteome</keyword>
<accession>A0ABQ2K009</accession>
<dbReference type="RefSeq" id="WP_188823131.1">
    <property type="nucleotide sequence ID" value="NZ_BMLK01000032.1"/>
</dbReference>
<dbReference type="Proteomes" id="UP000605099">
    <property type="component" value="Unassembled WGS sequence"/>
</dbReference>
<evidence type="ECO:0000313" key="2">
    <source>
        <dbReference type="EMBL" id="GGN60704.1"/>
    </source>
</evidence>
<keyword evidence="1" id="KW-0808">Transferase</keyword>
<comment type="caution">
    <text evidence="2">The sequence shown here is derived from an EMBL/GenBank/DDBJ whole genome shotgun (WGS) entry which is preliminary data.</text>
</comment>
<dbReference type="EMBL" id="BMLK01000032">
    <property type="protein sequence ID" value="GGN60704.1"/>
    <property type="molecule type" value="Genomic_DNA"/>
</dbReference>
<protein>
    <recommendedName>
        <fullName evidence="4">Nodulation protein NoeE</fullName>
    </recommendedName>
</protein>
<evidence type="ECO:0000256" key="1">
    <source>
        <dbReference type="ARBA" id="ARBA00022679"/>
    </source>
</evidence>
<evidence type="ECO:0000313" key="3">
    <source>
        <dbReference type="Proteomes" id="UP000605099"/>
    </source>
</evidence>
<dbReference type="PANTHER" id="PTHR12788">
    <property type="entry name" value="PROTEIN-TYROSINE SULFOTRANSFERASE 2"/>
    <property type="match status" value="1"/>
</dbReference>
<organism evidence="2 3">
    <name type="scientific">Novosphingobium indicum</name>
    <dbReference type="NCBI Taxonomy" id="462949"/>
    <lineage>
        <taxon>Bacteria</taxon>
        <taxon>Pseudomonadati</taxon>
        <taxon>Pseudomonadota</taxon>
        <taxon>Alphaproteobacteria</taxon>
        <taxon>Sphingomonadales</taxon>
        <taxon>Sphingomonadaceae</taxon>
        <taxon>Novosphingobium</taxon>
    </lineage>
</organism>
<reference evidence="3" key="1">
    <citation type="journal article" date="2019" name="Int. J. Syst. Evol. Microbiol.">
        <title>The Global Catalogue of Microorganisms (GCM) 10K type strain sequencing project: providing services to taxonomists for standard genome sequencing and annotation.</title>
        <authorList>
            <consortium name="The Broad Institute Genomics Platform"/>
            <consortium name="The Broad Institute Genome Sequencing Center for Infectious Disease"/>
            <person name="Wu L."/>
            <person name="Ma J."/>
        </authorList>
    </citation>
    <scope>NUCLEOTIDE SEQUENCE [LARGE SCALE GENOMIC DNA]</scope>
    <source>
        <strain evidence="3">CGMCC 1.6784</strain>
    </source>
</reference>
<gene>
    <name evidence="2" type="ORF">GCM10011349_42620</name>
</gene>
<evidence type="ECO:0008006" key="4">
    <source>
        <dbReference type="Google" id="ProtNLM"/>
    </source>
</evidence>
<dbReference type="InterPro" id="IPR026634">
    <property type="entry name" value="TPST-like"/>
</dbReference>
<dbReference type="Pfam" id="PF13469">
    <property type="entry name" value="Sulfotransfer_3"/>
    <property type="match status" value="1"/>
</dbReference>
<dbReference type="Gene3D" id="3.40.50.300">
    <property type="entry name" value="P-loop containing nucleotide triphosphate hydrolases"/>
    <property type="match status" value="1"/>
</dbReference>
<dbReference type="SUPFAM" id="SSF52540">
    <property type="entry name" value="P-loop containing nucleoside triphosphate hydrolases"/>
    <property type="match status" value="1"/>
</dbReference>
<dbReference type="PANTHER" id="PTHR12788:SF10">
    <property type="entry name" value="PROTEIN-TYROSINE SULFOTRANSFERASE"/>
    <property type="match status" value="1"/>
</dbReference>
<sequence length="264" mass="29444">MSAHRYIFVAGLHRSGTSVIARLLAEHPDIAAITDAPVPENEGCYLQGAIPHTARHGVPGHFATDPEQHLVEGSPLDRLETKLRLQADWAPWFNADKPWRVEKSPVNLTRMRLLQSLFPLSQFIIATRHPAFTNEAMRKWVDVDAIGFCPYWQAAHEIVLADIEYLHGAMIVRYEDLVEQPERIRRAMFAFLDLPLCDTAQPVTNGNLQYCDSAQRSGVCYPGLGYAPGASHSPLQIPVRHPLRAIRERVEGVLSGNSLADQTG</sequence>
<dbReference type="InterPro" id="IPR027417">
    <property type="entry name" value="P-loop_NTPase"/>
</dbReference>
<name>A0ABQ2K009_9SPHN</name>